<evidence type="ECO:0000313" key="3">
    <source>
        <dbReference type="Proteomes" id="UP001596060"/>
    </source>
</evidence>
<dbReference type="RefSeq" id="WP_245282312.1">
    <property type="nucleotide sequence ID" value="NZ_JBHSLU010000127.1"/>
</dbReference>
<gene>
    <name evidence="2" type="ORF">ACFPN9_27440</name>
</gene>
<dbReference type="Pfam" id="PF06059">
    <property type="entry name" value="DUF930"/>
    <property type="match status" value="1"/>
</dbReference>
<dbReference type="EMBL" id="JBHSLU010000127">
    <property type="protein sequence ID" value="MFC5508971.1"/>
    <property type="molecule type" value="Genomic_DNA"/>
</dbReference>
<feature type="region of interest" description="Disordered" evidence="1">
    <location>
        <begin position="46"/>
        <end position="77"/>
    </location>
</feature>
<dbReference type="InterPro" id="IPR009273">
    <property type="entry name" value="DUF930"/>
</dbReference>
<accession>A0ABW0P8K5</accession>
<protein>
    <submittedName>
        <fullName evidence="2">DUF930 domain-containing protein</fullName>
    </submittedName>
</protein>
<proteinExistence type="predicted"/>
<evidence type="ECO:0000313" key="2">
    <source>
        <dbReference type="EMBL" id="MFC5508971.1"/>
    </source>
</evidence>
<organism evidence="2 3">
    <name type="scientific">Bosea massiliensis</name>
    <dbReference type="NCBI Taxonomy" id="151419"/>
    <lineage>
        <taxon>Bacteria</taxon>
        <taxon>Pseudomonadati</taxon>
        <taxon>Pseudomonadota</taxon>
        <taxon>Alphaproteobacteria</taxon>
        <taxon>Hyphomicrobiales</taxon>
        <taxon>Boseaceae</taxon>
        <taxon>Bosea</taxon>
    </lineage>
</organism>
<reference evidence="3" key="1">
    <citation type="journal article" date="2019" name="Int. J. Syst. Evol. Microbiol.">
        <title>The Global Catalogue of Microorganisms (GCM) 10K type strain sequencing project: providing services to taxonomists for standard genome sequencing and annotation.</title>
        <authorList>
            <consortium name="The Broad Institute Genomics Platform"/>
            <consortium name="The Broad Institute Genome Sequencing Center for Infectious Disease"/>
            <person name="Wu L."/>
            <person name="Ma J."/>
        </authorList>
    </citation>
    <scope>NUCLEOTIDE SEQUENCE [LARGE SCALE GENOMIC DNA]</scope>
    <source>
        <strain evidence="3">CCUG 43117</strain>
    </source>
</reference>
<comment type="caution">
    <text evidence="2">The sequence shown here is derived from an EMBL/GenBank/DDBJ whole genome shotgun (WGS) entry which is preliminary data.</text>
</comment>
<name>A0ABW0P8K5_9HYPH</name>
<keyword evidence="3" id="KW-1185">Reference proteome</keyword>
<evidence type="ECO:0000256" key="1">
    <source>
        <dbReference type="SAM" id="MobiDB-lite"/>
    </source>
</evidence>
<dbReference type="Proteomes" id="UP001596060">
    <property type="component" value="Unassembled WGS sequence"/>
</dbReference>
<sequence>MAGATLFHLLLLAALGSLSIRPLLEVAPQAETRVDVELLTPSEFAATTRQGPAAAPRSGPPSQPEAIEAAPPTEPGGMVKASRMMAAEALAHPLSRQARETLPLLAADERAEQLCGLEAMSQIHAWKSDFEPDRVTAYAKGATKLVGRALIADGAAFRSKRRWYDLNFRCELSPDQAAVVAFAFRVGDPVPRSQWAKLGLPERY</sequence>